<dbReference type="GO" id="GO:0005744">
    <property type="term" value="C:TIM23 mitochondrial import inner membrane translocase complex"/>
    <property type="evidence" value="ECO:0007669"/>
    <property type="project" value="UniProtKB-UniRule"/>
</dbReference>
<dbReference type="EMBL" id="JAAAXW010000018">
    <property type="protein sequence ID" value="KAF9549528.1"/>
    <property type="molecule type" value="Genomic_DNA"/>
</dbReference>
<keyword evidence="1" id="KW-0813">Transport</keyword>
<dbReference type="InterPro" id="IPR036412">
    <property type="entry name" value="HAD-like_sf"/>
</dbReference>
<comment type="subcellular location">
    <subcellularLocation>
        <location evidence="1">Mitochondrion inner membrane</location>
        <topology evidence="1">Single-pass membrane protein</topology>
    </subcellularLocation>
</comment>
<protein>
    <recommendedName>
        <fullName evidence="1">Mitochondrial import inner membrane translocase subunit TIM50</fullName>
    </recommendedName>
</protein>
<dbReference type="SUPFAM" id="SSF56784">
    <property type="entry name" value="HAD-like"/>
    <property type="match status" value="1"/>
</dbReference>
<keyword evidence="5" id="KW-1185">Reference proteome</keyword>
<accession>A0A9P6K6N0</accession>
<name>A0A9P6K6N0_9FUNG</name>
<feature type="region of interest" description="Disordered" evidence="2">
    <location>
        <begin position="1"/>
        <end position="41"/>
    </location>
</feature>
<evidence type="ECO:0000313" key="5">
    <source>
        <dbReference type="Proteomes" id="UP000723463"/>
    </source>
</evidence>
<comment type="similarity">
    <text evidence="1">Belongs to the TIM50 family.</text>
</comment>
<feature type="region of interest" description="Disordered" evidence="2">
    <location>
        <begin position="318"/>
        <end position="342"/>
    </location>
</feature>
<dbReference type="Gene3D" id="3.40.50.1000">
    <property type="entry name" value="HAD superfamily/HAD-like"/>
    <property type="match status" value="1"/>
</dbReference>
<feature type="domain" description="FCP1 homology" evidence="3">
    <location>
        <begin position="92"/>
        <end position="270"/>
    </location>
</feature>
<keyword evidence="1" id="KW-0811">Translocation</keyword>
<dbReference type="SMART" id="SM00577">
    <property type="entry name" value="CPDc"/>
    <property type="match status" value="1"/>
</dbReference>
<dbReference type="PROSITE" id="PS50969">
    <property type="entry name" value="FCP1"/>
    <property type="match status" value="1"/>
</dbReference>
<keyword evidence="1" id="KW-0496">Mitochondrion</keyword>
<feature type="compositionally biased region" description="Low complexity" evidence="2">
    <location>
        <begin position="30"/>
        <end position="41"/>
    </location>
</feature>
<evidence type="ECO:0000259" key="3">
    <source>
        <dbReference type="PROSITE" id="PS50969"/>
    </source>
</evidence>
<evidence type="ECO:0000256" key="2">
    <source>
        <dbReference type="SAM" id="MobiDB-lite"/>
    </source>
</evidence>
<dbReference type="GO" id="GO:0015031">
    <property type="term" value="P:protein transport"/>
    <property type="evidence" value="ECO:0007669"/>
    <property type="project" value="UniProtKB-KW"/>
</dbReference>
<dbReference type="Proteomes" id="UP000723463">
    <property type="component" value="Unassembled WGS sequence"/>
</dbReference>
<keyword evidence="1" id="KW-0809">Transit peptide</keyword>
<comment type="function">
    <text evidence="1">Essential component of the TIM23 complex, a complex that mediates the translocation of transit peptide-containing proteins across the mitochondrial inner membrane.</text>
</comment>
<dbReference type="PANTHER" id="PTHR12210">
    <property type="entry name" value="DULLARD PROTEIN PHOSPHATASE"/>
    <property type="match status" value="1"/>
</dbReference>
<keyword evidence="1" id="KW-0653">Protein transport</keyword>
<dbReference type="InterPro" id="IPR050365">
    <property type="entry name" value="TIM50"/>
</dbReference>
<feature type="compositionally biased region" description="Polar residues" evidence="2">
    <location>
        <begin position="1"/>
        <end position="13"/>
    </location>
</feature>
<comment type="caution">
    <text evidence="4">The sequence shown here is derived from an EMBL/GenBank/DDBJ whole genome shotgun (WGS) entry which is preliminary data.</text>
</comment>
<evidence type="ECO:0000256" key="1">
    <source>
        <dbReference type="RuleBase" id="RU365079"/>
    </source>
</evidence>
<comment type="subunit">
    <text evidence="1">Component of the TIM23 complex.</text>
</comment>
<dbReference type="Pfam" id="PF03031">
    <property type="entry name" value="NIF"/>
    <property type="match status" value="1"/>
</dbReference>
<dbReference type="AlphaFoldDB" id="A0A9P6K6N0"/>
<sequence length="411" mass="46725">MAKMSTDQDTGSNGVVKDGLPRPTTTTHITSNDNNNSTAFATTATNNTTTTAVINENRYYDEAQKIFYPLTGIRPLTPGYMDLAHQPPVKLDTPKKLLVILDLNGTLFYSADDCRKNRTYIKRPYFVELLRFLYANCRVMIWSSATRQRVSKMMTGGGFIGVEKMDRVWNREHLQLRFKDFHRKVLTLKDLEFVWRAIENERSEAKPEQLSAGGRYEFCYDQTNTVLIDDSPHKTQLQPHNCMIVPDFDQTRVQHGDQELLKVIHYLNDLLYQDNASAYIRASPFDTNSAFYLSQRFHDKATALTATMKRVLKKDKKREAKKVARGMAQGAGLERPSDARKAEVPRAADMFQVTTMAEAGQIPLESRKAVHLTFPDWVVPDWTQQIAFESVKEDGIVLMENAGPEGGRSTP</sequence>
<gene>
    <name evidence="4" type="ORF">EC957_003478</name>
</gene>
<dbReference type="InterPro" id="IPR023214">
    <property type="entry name" value="HAD_sf"/>
</dbReference>
<organism evidence="4 5">
    <name type="scientific">Mortierella hygrophila</name>
    <dbReference type="NCBI Taxonomy" id="979708"/>
    <lineage>
        <taxon>Eukaryota</taxon>
        <taxon>Fungi</taxon>
        <taxon>Fungi incertae sedis</taxon>
        <taxon>Mucoromycota</taxon>
        <taxon>Mortierellomycotina</taxon>
        <taxon>Mortierellomycetes</taxon>
        <taxon>Mortierellales</taxon>
        <taxon>Mortierellaceae</taxon>
        <taxon>Mortierella</taxon>
    </lineage>
</organism>
<proteinExistence type="inferred from homology"/>
<dbReference type="InterPro" id="IPR004274">
    <property type="entry name" value="FCP1_dom"/>
</dbReference>
<evidence type="ECO:0000313" key="4">
    <source>
        <dbReference type="EMBL" id="KAF9549528.1"/>
    </source>
</evidence>
<reference evidence="4" key="1">
    <citation type="journal article" date="2020" name="Fungal Divers.">
        <title>Resolving the Mortierellaceae phylogeny through synthesis of multi-gene phylogenetics and phylogenomics.</title>
        <authorList>
            <person name="Vandepol N."/>
            <person name="Liber J."/>
            <person name="Desiro A."/>
            <person name="Na H."/>
            <person name="Kennedy M."/>
            <person name="Barry K."/>
            <person name="Grigoriev I.V."/>
            <person name="Miller A.N."/>
            <person name="O'Donnell K."/>
            <person name="Stajich J.E."/>
            <person name="Bonito G."/>
        </authorList>
    </citation>
    <scope>NUCLEOTIDE SEQUENCE</scope>
    <source>
        <strain evidence="4">NRRL 2591</strain>
    </source>
</reference>